<dbReference type="AlphaFoldDB" id="A0A8X6UIW1"/>
<gene>
    <name evidence="1" type="ORF">NPIL_141</name>
</gene>
<evidence type="ECO:0000313" key="2">
    <source>
        <dbReference type="Proteomes" id="UP000887013"/>
    </source>
</evidence>
<accession>A0A8X6UIW1</accession>
<dbReference type="EMBL" id="BMAW01131165">
    <property type="protein sequence ID" value="GFU38194.1"/>
    <property type="molecule type" value="Genomic_DNA"/>
</dbReference>
<keyword evidence="2" id="KW-1185">Reference proteome</keyword>
<sequence length="87" mass="9865">MGETKMARVPVCHTRACDSPRLPPALVRMGQMKRCRSQMTKTTFELNMAFSKTRSENIVMYAAVAFGDDPLIDSHNWVDWTLASSDR</sequence>
<protein>
    <submittedName>
        <fullName evidence="1">Uncharacterized protein</fullName>
    </submittedName>
</protein>
<organism evidence="1 2">
    <name type="scientific">Nephila pilipes</name>
    <name type="common">Giant wood spider</name>
    <name type="synonym">Nephila maculata</name>
    <dbReference type="NCBI Taxonomy" id="299642"/>
    <lineage>
        <taxon>Eukaryota</taxon>
        <taxon>Metazoa</taxon>
        <taxon>Ecdysozoa</taxon>
        <taxon>Arthropoda</taxon>
        <taxon>Chelicerata</taxon>
        <taxon>Arachnida</taxon>
        <taxon>Araneae</taxon>
        <taxon>Araneomorphae</taxon>
        <taxon>Entelegynae</taxon>
        <taxon>Araneoidea</taxon>
        <taxon>Nephilidae</taxon>
        <taxon>Nephila</taxon>
    </lineage>
</organism>
<name>A0A8X6UIW1_NEPPI</name>
<reference evidence="1" key="1">
    <citation type="submission" date="2020-08" db="EMBL/GenBank/DDBJ databases">
        <title>Multicomponent nature underlies the extraordinary mechanical properties of spider dragline silk.</title>
        <authorList>
            <person name="Kono N."/>
            <person name="Nakamura H."/>
            <person name="Mori M."/>
            <person name="Yoshida Y."/>
            <person name="Ohtoshi R."/>
            <person name="Malay A.D."/>
            <person name="Moran D.A.P."/>
            <person name="Tomita M."/>
            <person name="Numata K."/>
            <person name="Arakawa K."/>
        </authorList>
    </citation>
    <scope>NUCLEOTIDE SEQUENCE</scope>
</reference>
<proteinExistence type="predicted"/>
<evidence type="ECO:0000313" key="1">
    <source>
        <dbReference type="EMBL" id="GFU38194.1"/>
    </source>
</evidence>
<dbReference type="Proteomes" id="UP000887013">
    <property type="component" value="Unassembled WGS sequence"/>
</dbReference>
<comment type="caution">
    <text evidence="1">The sequence shown here is derived from an EMBL/GenBank/DDBJ whole genome shotgun (WGS) entry which is preliminary data.</text>
</comment>